<evidence type="ECO:0000256" key="6">
    <source>
        <dbReference type="ARBA" id="ARBA00023136"/>
    </source>
</evidence>
<organism evidence="8 9">
    <name type="scientific">Evtepia gabavorous</name>
    <dbReference type="NCBI Taxonomy" id="2211183"/>
    <lineage>
        <taxon>Bacteria</taxon>
        <taxon>Bacillati</taxon>
        <taxon>Bacillota</taxon>
        <taxon>Clostridia</taxon>
        <taxon>Eubacteriales</taxon>
        <taxon>Evtepia</taxon>
    </lineage>
</organism>
<feature type="transmembrane region" description="Helical" evidence="7">
    <location>
        <begin position="103"/>
        <end position="121"/>
    </location>
</feature>
<dbReference type="PANTHER" id="PTHR43549">
    <property type="entry name" value="MULTIDRUG RESISTANCE PROTEIN YPNP-RELATED"/>
    <property type="match status" value="1"/>
</dbReference>
<feature type="transmembrane region" description="Helical" evidence="7">
    <location>
        <begin position="324"/>
        <end position="345"/>
    </location>
</feature>
<dbReference type="GO" id="GO:0005886">
    <property type="term" value="C:plasma membrane"/>
    <property type="evidence" value="ECO:0007669"/>
    <property type="project" value="UniProtKB-SubCell"/>
</dbReference>
<evidence type="ECO:0000313" key="9">
    <source>
        <dbReference type="Proteomes" id="UP000260649"/>
    </source>
</evidence>
<accession>A0A3E2B548</accession>
<evidence type="ECO:0000256" key="2">
    <source>
        <dbReference type="ARBA" id="ARBA00022448"/>
    </source>
</evidence>
<dbReference type="GeneID" id="97994910"/>
<dbReference type="InterPro" id="IPR002528">
    <property type="entry name" value="MATE_fam"/>
</dbReference>
<reference evidence="8 9" key="1">
    <citation type="submission" date="2018-07" db="EMBL/GenBank/DDBJ databases">
        <title>GABA Modulating Bacteria of the Human Gut Microbiota.</title>
        <authorList>
            <person name="Strandwitz P."/>
            <person name="Kim K.H."/>
            <person name="Terekhova D."/>
            <person name="Liu J.K."/>
            <person name="Sharma A."/>
            <person name="Levering J."/>
            <person name="Mcdonald D."/>
            <person name="Dietrich D."/>
            <person name="Ramadhar T.R."/>
            <person name="Lekbua A."/>
            <person name="Mroue N."/>
            <person name="Liston C."/>
            <person name="Stewart E.J."/>
            <person name="Dubin M.J."/>
            <person name="Zengler K."/>
            <person name="Knight R."/>
            <person name="Gilbert J.A."/>
            <person name="Clardy J."/>
            <person name="Lewis K."/>
        </authorList>
    </citation>
    <scope>NUCLEOTIDE SEQUENCE [LARGE SCALE GENOMIC DNA]</scope>
    <source>
        <strain evidence="8 9">KLE1738</strain>
    </source>
</reference>
<dbReference type="PANTHER" id="PTHR43549:SF3">
    <property type="entry name" value="MULTIDRUG RESISTANCE PROTEIN YPNP-RELATED"/>
    <property type="match status" value="1"/>
</dbReference>
<dbReference type="PIRSF" id="PIRSF006603">
    <property type="entry name" value="DinF"/>
    <property type="match status" value="1"/>
</dbReference>
<keyword evidence="5 7" id="KW-1133">Transmembrane helix</keyword>
<feature type="transmembrane region" description="Helical" evidence="7">
    <location>
        <begin position="200"/>
        <end position="222"/>
    </location>
</feature>
<dbReference type="InterPro" id="IPR052031">
    <property type="entry name" value="Membrane_Transporter-Flippase"/>
</dbReference>
<keyword evidence="9" id="KW-1185">Reference proteome</keyword>
<keyword evidence="2" id="KW-0813">Transport</keyword>
<sequence>MNQQPQPAQENKMGVMPVHRLLLTMSGPMMLSMLIQALYNVVDSMFVSYISEAALTAVSLAYPMQNLMIAVATGTGVGINALLSRNLGEKNFVMANRTAGNAIFLGLVSYGVFALLGVFGSRLYFTAQVEDPEIIALGCDYLSIILVLSIGCFGQVLLSRLLQSTGKTFYSMVIQMVGAGLNIVLDPIMIFGLMGFPRMGVAGAALATVLSQMVGTGMGLYYNLRKNPEIRLSLSGLRPSKPVIARIYGVGIPSILLQTVSSLLIFGLNQILVTFSETATAVYGVYFKLQGFAFLPIIGMNNGMVPIIAYNYGARKPARIMQTIKLAIAYAVGIMVVAVVVFQIFPVQLLGVFQASEEMLAIGVPALRTLSLCFLVGGFTIVASSVFQALGKGLLSMSISIFRQLVLVLPLAYLFSLTGELNLVWWSFPVAEVLAGALAAFYLRRAYRRVIRPLAQEDYRF</sequence>
<feature type="transmembrane region" description="Helical" evidence="7">
    <location>
        <begin position="243"/>
        <end position="272"/>
    </location>
</feature>
<feature type="transmembrane region" description="Helical" evidence="7">
    <location>
        <begin position="365"/>
        <end position="387"/>
    </location>
</feature>
<feature type="transmembrane region" description="Helical" evidence="7">
    <location>
        <begin position="292"/>
        <end position="312"/>
    </location>
</feature>
<keyword evidence="6 7" id="KW-0472">Membrane</keyword>
<dbReference type="AlphaFoldDB" id="A0A3E2B548"/>
<feature type="transmembrane region" description="Helical" evidence="7">
    <location>
        <begin position="21"/>
        <end position="42"/>
    </location>
</feature>
<dbReference type="Proteomes" id="UP000260649">
    <property type="component" value="Unassembled WGS sequence"/>
</dbReference>
<dbReference type="NCBIfam" id="TIGR00797">
    <property type="entry name" value="matE"/>
    <property type="match status" value="1"/>
</dbReference>
<name>A0A3E2B548_9FIRM</name>
<evidence type="ECO:0000313" key="8">
    <source>
        <dbReference type="EMBL" id="RFT07162.1"/>
    </source>
</evidence>
<dbReference type="CDD" id="cd13144">
    <property type="entry name" value="MATE_like_4"/>
    <property type="match status" value="1"/>
</dbReference>
<comment type="caution">
    <text evidence="8">The sequence shown here is derived from an EMBL/GenBank/DDBJ whole genome shotgun (WGS) entry which is preliminary data.</text>
</comment>
<evidence type="ECO:0000256" key="1">
    <source>
        <dbReference type="ARBA" id="ARBA00004651"/>
    </source>
</evidence>
<dbReference type="GO" id="GO:0015297">
    <property type="term" value="F:antiporter activity"/>
    <property type="evidence" value="ECO:0007669"/>
    <property type="project" value="InterPro"/>
</dbReference>
<evidence type="ECO:0000256" key="7">
    <source>
        <dbReference type="SAM" id="Phobius"/>
    </source>
</evidence>
<dbReference type="EMBL" id="QQRQ01000004">
    <property type="protein sequence ID" value="RFT07162.1"/>
    <property type="molecule type" value="Genomic_DNA"/>
</dbReference>
<proteinExistence type="predicted"/>
<evidence type="ECO:0000256" key="4">
    <source>
        <dbReference type="ARBA" id="ARBA00022692"/>
    </source>
</evidence>
<dbReference type="Pfam" id="PF01554">
    <property type="entry name" value="MatE"/>
    <property type="match status" value="2"/>
</dbReference>
<comment type="subcellular location">
    <subcellularLocation>
        <location evidence="1">Cell membrane</location>
        <topology evidence="1">Multi-pass membrane protein</topology>
    </subcellularLocation>
</comment>
<gene>
    <name evidence="8" type="ORF">DV520_04020</name>
</gene>
<dbReference type="GO" id="GO:0042910">
    <property type="term" value="F:xenobiotic transmembrane transporter activity"/>
    <property type="evidence" value="ECO:0007669"/>
    <property type="project" value="InterPro"/>
</dbReference>
<dbReference type="InterPro" id="IPR048279">
    <property type="entry name" value="MdtK-like"/>
</dbReference>
<keyword evidence="3" id="KW-1003">Cell membrane</keyword>
<dbReference type="RefSeq" id="WP_021919407.1">
    <property type="nucleotide sequence ID" value="NZ_CAKXKJ010000001.1"/>
</dbReference>
<feature type="transmembrane region" description="Helical" evidence="7">
    <location>
        <begin position="394"/>
        <end position="417"/>
    </location>
</feature>
<feature type="transmembrane region" description="Helical" evidence="7">
    <location>
        <begin position="141"/>
        <end position="162"/>
    </location>
</feature>
<feature type="transmembrane region" description="Helical" evidence="7">
    <location>
        <begin position="423"/>
        <end position="443"/>
    </location>
</feature>
<feature type="transmembrane region" description="Helical" evidence="7">
    <location>
        <begin position="169"/>
        <end position="194"/>
    </location>
</feature>
<keyword evidence="4 7" id="KW-0812">Transmembrane</keyword>
<evidence type="ECO:0000256" key="3">
    <source>
        <dbReference type="ARBA" id="ARBA00022475"/>
    </source>
</evidence>
<protein>
    <submittedName>
        <fullName evidence="8">MATE family efflux transporter</fullName>
    </submittedName>
</protein>
<feature type="transmembrane region" description="Helical" evidence="7">
    <location>
        <begin position="62"/>
        <end position="83"/>
    </location>
</feature>
<evidence type="ECO:0000256" key="5">
    <source>
        <dbReference type="ARBA" id="ARBA00022989"/>
    </source>
</evidence>
<dbReference type="OrthoDB" id="9811110at2"/>